<organism evidence="9 10">
    <name type="scientific">Jatrophihabitans cynanchi</name>
    <dbReference type="NCBI Taxonomy" id="2944128"/>
    <lineage>
        <taxon>Bacteria</taxon>
        <taxon>Bacillati</taxon>
        <taxon>Actinomycetota</taxon>
        <taxon>Actinomycetes</taxon>
        <taxon>Jatrophihabitantales</taxon>
        <taxon>Jatrophihabitantaceae</taxon>
        <taxon>Jatrophihabitans</taxon>
    </lineage>
</organism>
<evidence type="ECO:0000313" key="10">
    <source>
        <dbReference type="Proteomes" id="UP001164693"/>
    </source>
</evidence>
<reference evidence="9" key="1">
    <citation type="submission" date="2022-05" db="EMBL/GenBank/DDBJ databases">
        <title>Jatrophihabitans sp. SB3-54 whole genome sequence.</title>
        <authorList>
            <person name="Suh M.K."/>
            <person name="Eom M.K."/>
            <person name="Kim J.S."/>
            <person name="Kim H.S."/>
            <person name="Do H.E."/>
            <person name="Shin Y.K."/>
            <person name="Lee J.-S."/>
        </authorList>
    </citation>
    <scope>NUCLEOTIDE SEQUENCE</scope>
    <source>
        <strain evidence="9">SB3-54</strain>
    </source>
</reference>
<gene>
    <name evidence="9" type="ORF">M6B22_19845</name>
</gene>
<feature type="transmembrane region" description="Helical" evidence="7">
    <location>
        <begin position="67"/>
        <end position="89"/>
    </location>
</feature>
<feature type="domain" description="YetF C-terminal" evidence="8">
    <location>
        <begin position="90"/>
        <end position="162"/>
    </location>
</feature>
<comment type="similarity">
    <text evidence="2">Belongs to the UPF0702 family.</text>
</comment>
<keyword evidence="4 7" id="KW-0812">Transmembrane</keyword>
<evidence type="ECO:0000256" key="4">
    <source>
        <dbReference type="ARBA" id="ARBA00022692"/>
    </source>
</evidence>
<evidence type="ECO:0000256" key="3">
    <source>
        <dbReference type="ARBA" id="ARBA00022475"/>
    </source>
</evidence>
<keyword evidence="6 7" id="KW-0472">Membrane</keyword>
<dbReference type="PANTHER" id="PTHR34582">
    <property type="entry name" value="UPF0702 TRANSMEMBRANE PROTEIN YCAP"/>
    <property type="match status" value="1"/>
</dbReference>
<dbReference type="Proteomes" id="UP001164693">
    <property type="component" value="Chromosome"/>
</dbReference>
<dbReference type="Gene3D" id="3.30.240.20">
    <property type="entry name" value="bsu07140 like domains"/>
    <property type="match status" value="1"/>
</dbReference>
<feature type="transmembrane region" description="Helical" evidence="7">
    <location>
        <begin position="12"/>
        <end position="32"/>
    </location>
</feature>
<evidence type="ECO:0000256" key="2">
    <source>
        <dbReference type="ARBA" id="ARBA00006448"/>
    </source>
</evidence>
<dbReference type="InterPro" id="IPR023090">
    <property type="entry name" value="UPF0702_alpha/beta_dom_sf"/>
</dbReference>
<evidence type="ECO:0000256" key="6">
    <source>
        <dbReference type="ARBA" id="ARBA00023136"/>
    </source>
</evidence>
<keyword evidence="5 7" id="KW-1133">Transmembrane helix</keyword>
<proteinExistence type="inferred from homology"/>
<feature type="transmembrane region" description="Helical" evidence="7">
    <location>
        <begin position="44"/>
        <end position="61"/>
    </location>
</feature>
<sequence>MWHEMFAQQVPFAEKVIRTVLVYALIAVLLRATGKRGLSGLNSLDFVVMFLLSNVVQNAVIGADNSITGGAIGAVTLVVVNTAVTRAALRNEVFARIFEGNDTPVIRSGRVDQGAVRRLGLRRHELDRAVRLQNGEDVRDIESGDFDPDGHLILTLKKDARDANHSDVVRIEARLERIERLLLERG</sequence>
<dbReference type="InterPro" id="IPR007353">
    <property type="entry name" value="DUF421"/>
</dbReference>
<evidence type="ECO:0000313" key="9">
    <source>
        <dbReference type="EMBL" id="WAX56756.1"/>
    </source>
</evidence>
<accession>A0ABY7JW36</accession>
<evidence type="ECO:0000256" key="1">
    <source>
        <dbReference type="ARBA" id="ARBA00004651"/>
    </source>
</evidence>
<dbReference type="PANTHER" id="PTHR34582:SF6">
    <property type="entry name" value="UPF0702 TRANSMEMBRANE PROTEIN YCAP"/>
    <property type="match status" value="1"/>
</dbReference>
<dbReference type="EMBL" id="CP097463">
    <property type="protein sequence ID" value="WAX56756.1"/>
    <property type="molecule type" value="Genomic_DNA"/>
</dbReference>
<keyword evidence="3" id="KW-1003">Cell membrane</keyword>
<keyword evidence="10" id="KW-1185">Reference proteome</keyword>
<evidence type="ECO:0000259" key="8">
    <source>
        <dbReference type="Pfam" id="PF04239"/>
    </source>
</evidence>
<dbReference type="Pfam" id="PF04239">
    <property type="entry name" value="DUF421"/>
    <property type="match status" value="1"/>
</dbReference>
<evidence type="ECO:0000256" key="7">
    <source>
        <dbReference type="SAM" id="Phobius"/>
    </source>
</evidence>
<evidence type="ECO:0000256" key="5">
    <source>
        <dbReference type="ARBA" id="ARBA00022989"/>
    </source>
</evidence>
<comment type="subcellular location">
    <subcellularLocation>
        <location evidence="1">Cell membrane</location>
        <topology evidence="1">Multi-pass membrane protein</topology>
    </subcellularLocation>
</comment>
<protein>
    <submittedName>
        <fullName evidence="9">DUF421 domain-containing protein</fullName>
    </submittedName>
</protein>
<name>A0ABY7JW36_9ACTN</name>
<dbReference type="RefSeq" id="WP_269443290.1">
    <property type="nucleotide sequence ID" value="NZ_CP097463.1"/>
</dbReference>